<evidence type="ECO:0000313" key="3">
    <source>
        <dbReference type="WBParaSite" id="scf7180000420277.g5031"/>
    </source>
</evidence>
<evidence type="ECO:0000313" key="2">
    <source>
        <dbReference type="Proteomes" id="UP000887560"/>
    </source>
</evidence>
<feature type="compositionally biased region" description="Acidic residues" evidence="1">
    <location>
        <begin position="81"/>
        <end position="91"/>
    </location>
</feature>
<feature type="region of interest" description="Disordered" evidence="1">
    <location>
        <begin position="1"/>
        <end position="32"/>
    </location>
</feature>
<evidence type="ECO:0000256" key="1">
    <source>
        <dbReference type="SAM" id="MobiDB-lite"/>
    </source>
</evidence>
<feature type="compositionally biased region" description="Basic and acidic residues" evidence="1">
    <location>
        <begin position="50"/>
        <end position="68"/>
    </location>
</feature>
<dbReference type="AlphaFoldDB" id="A0A915NRQ6"/>
<organism evidence="2 3">
    <name type="scientific">Meloidogyne floridensis</name>
    <dbReference type="NCBI Taxonomy" id="298350"/>
    <lineage>
        <taxon>Eukaryota</taxon>
        <taxon>Metazoa</taxon>
        <taxon>Ecdysozoa</taxon>
        <taxon>Nematoda</taxon>
        <taxon>Chromadorea</taxon>
        <taxon>Rhabditida</taxon>
        <taxon>Tylenchina</taxon>
        <taxon>Tylenchomorpha</taxon>
        <taxon>Tylenchoidea</taxon>
        <taxon>Meloidogynidae</taxon>
        <taxon>Meloidogyninae</taxon>
        <taxon>Meloidogyne</taxon>
    </lineage>
</organism>
<keyword evidence="2" id="KW-1185">Reference proteome</keyword>
<protein>
    <submittedName>
        <fullName evidence="3">Uncharacterized protein</fullName>
    </submittedName>
</protein>
<feature type="region of interest" description="Disordered" evidence="1">
    <location>
        <begin position="50"/>
        <end position="91"/>
    </location>
</feature>
<sequence>LTTKDSEASAGQSPLPPPGPFVTPITSAKSSGIQPKFASIVKKEYKINRKEENEKKEEEKEKDVKMEENENNNEDLAKEGNEEEKIEENGA</sequence>
<accession>A0A915NRQ6</accession>
<dbReference type="WBParaSite" id="scf7180000420277.g5031">
    <property type="protein sequence ID" value="scf7180000420277.g5031"/>
    <property type="gene ID" value="scf7180000420277.g5031"/>
</dbReference>
<proteinExistence type="predicted"/>
<dbReference type="Proteomes" id="UP000887560">
    <property type="component" value="Unplaced"/>
</dbReference>
<name>A0A915NRQ6_9BILA</name>
<reference evidence="3" key="1">
    <citation type="submission" date="2022-11" db="UniProtKB">
        <authorList>
            <consortium name="WormBaseParasite"/>
        </authorList>
    </citation>
    <scope>IDENTIFICATION</scope>
</reference>